<sequence length="161" mass="18694">MSNESYKAGIRYVFGLVEEHFKNEDDEFIKGLLENLVDSSGNHEKMESVIFILKDQQESQKILSYIISNRMTAGAISTDRKVSNIIYKFNIEEKMRTIFYKDMNKGDFRYLSIIIDVLTVEKIKEISMNRKPYLEMIKKSLESSKEIQSSLLSRELGLCLG</sequence>
<proteinExistence type="predicted"/>
<name>A0A7X0VU91_9CLOT</name>
<evidence type="ECO:0000313" key="2">
    <source>
        <dbReference type="Proteomes" id="UP000585258"/>
    </source>
</evidence>
<reference evidence="1 2" key="1">
    <citation type="submission" date="2020-08" db="EMBL/GenBank/DDBJ databases">
        <title>Clostridia isolated from Swiss meat.</title>
        <authorList>
            <person name="Wambui J."/>
            <person name="Stevens M.J.A."/>
            <person name="Stephan R."/>
        </authorList>
    </citation>
    <scope>NUCLEOTIDE SEQUENCE [LARGE SCALE GENOMIC DNA]</scope>
    <source>
        <strain evidence="1 2">CM001</strain>
    </source>
</reference>
<evidence type="ECO:0000313" key="1">
    <source>
        <dbReference type="EMBL" id="MBB6716221.1"/>
    </source>
</evidence>
<protein>
    <submittedName>
        <fullName evidence="1">Uncharacterized protein</fullName>
    </submittedName>
</protein>
<dbReference type="Proteomes" id="UP000585258">
    <property type="component" value="Unassembled WGS sequence"/>
</dbReference>
<accession>A0A7X0VU91</accession>
<organism evidence="1 2">
    <name type="scientific">Clostridium gasigenes</name>
    <dbReference type="NCBI Taxonomy" id="94869"/>
    <lineage>
        <taxon>Bacteria</taxon>
        <taxon>Bacillati</taxon>
        <taxon>Bacillota</taxon>
        <taxon>Clostridia</taxon>
        <taxon>Eubacteriales</taxon>
        <taxon>Clostridiaceae</taxon>
        <taxon>Clostridium</taxon>
    </lineage>
</organism>
<gene>
    <name evidence="1" type="ORF">H7E68_16065</name>
</gene>
<dbReference type="EMBL" id="JACKWY010000012">
    <property type="protein sequence ID" value="MBB6716221.1"/>
    <property type="molecule type" value="Genomic_DNA"/>
</dbReference>
<comment type="caution">
    <text evidence="1">The sequence shown here is derived from an EMBL/GenBank/DDBJ whole genome shotgun (WGS) entry which is preliminary data.</text>
</comment>
<dbReference type="AlphaFoldDB" id="A0A7X0VU91"/>
<dbReference type="RefSeq" id="WP_185165289.1">
    <property type="nucleotide sequence ID" value="NZ_JACKWY010000012.1"/>
</dbReference>